<dbReference type="Pfam" id="PF08167">
    <property type="entry name" value="RIX1"/>
    <property type="match status" value="1"/>
</dbReference>
<evidence type="ECO:0000256" key="1">
    <source>
        <dbReference type="ARBA" id="ARBA00004123"/>
    </source>
</evidence>
<dbReference type="OrthoDB" id="20900at2759"/>
<evidence type="ECO:0000256" key="3">
    <source>
        <dbReference type="ARBA" id="ARBA00023242"/>
    </source>
</evidence>
<organism evidence="6 7">
    <name type="scientific">Clytia hemisphaerica</name>
    <dbReference type="NCBI Taxonomy" id="252671"/>
    <lineage>
        <taxon>Eukaryota</taxon>
        <taxon>Metazoa</taxon>
        <taxon>Cnidaria</taxon>
        <taxon>Hydrozoa</taxon>
        <taxon>Hydroidolina</taxon>
        <taxon>Leptothecata</taxon>
        <taxon>Obeliida</taxon>
        <taxon>Clytiidae</taxon>
        <taxon>Clytia</taxon>
    </lineage>
</organism>
<comment type="subcellular location">
    <subcellularLocation>
        <location evidence="1">Nucleus</location>
    </subcellularLocation>
</comment>
<dbReference type="PANTHER" id="PTHR34105:SF1">
    <property type="entry name" value="PROLINE-, GLUTAMIC ACID- AND LEUCINE-RICH PROTEIN 1"/>
    <property type="match status" value="1"/>
</dbReference>
<proteinExistence type="inferred from homology"/>
<keyword evidence="3" id="KW-0539">Nucleus</keyword>
<feature type="compositionally biased region" description="Polar residues" evidence="4">
    <location>
        <begin position="683"/>
        <end position="726"/>
    </location>
</feature>
<sequence length="818" mass="91943">MEQAYGFIRFLEAEAKTLGKQSSEEVLTCLKDLLTSNHQNDWMSMSLLCSTLKFCDLEVYEEHALLWFKFTLKLLNSIPSESLVGLCLENLNGIVTKSVLAEKISREFSTKGLEPLLQLLTGPSLPPHVNTLHLLTTCMKLYSGTCGRQRKKIENLLLSFIPSIDNQISITASHAFSLLPQIGSGGEKHFKHKENWQEYVTKLLKSICVFSTDLMNANNENQTNKMDEIFVLPFPKYEGSVINSGLLCLLRIEKLLQMLNGLLKRSTSFVVHIPLSIIVHTFCEVINLLDIDFEKRSDLQIEKSTVSITLDGLLSNLMTCFGTCCKQFSLCFAPYTDLISKSILRVLSHPGFKYKSQCYETFQHCIRHCFLSFTNCTSFADILDCVLNDIKLEMNNAPKLKQETQHTKKKKKNQQAKAFSRDIDQISSNNQQIGVSTRSIKNTESAYRTLSMVVTEAGHTLSSDMMQKIISALLIIHSKLSENPFHQIGQYTDKIKLNYLETLSSLLHLHHNMVQIPTSIILSIFRMNAFIGSQCSEIKSYCQQVLLNYDQVLHSSTPELRGTPKMVSFGNIDDNNNNGKAMDIDEQSLQNKQTNTMDVWTQSSQTDLPPQNNMTTAPFNTSAKSCQTPPANGSISVNTDVNIHPEPIHPSSRIPLLTSPRRRNSGSTTPTTPNGHTKELPQSRRTPTRQPSASPRRSNTQGVTPTRTTESRQQNVSSPQQHQSLRSPRRKNTILTSEIYDHQRQAVHISDTANHILSESPSLSVNGNTHQQPPINDVVVLDSSDEENEPASKRSKVASKTVDVDEEFENIISTFCEE</sequence>
<comment type="similarity">
    <text evidence="2">Belongs to the RIX1/PELP1 family.</text>
</comment>
<dbReference type="InterPro" id="IPR016024">
    <property type="entry name" value="ARM-type_fold"/>
</dbReference>
<dbReference type="GeneID" id="136819608"/>
<dbReference type="EnsemblMetazoa" id="CLYHEMT006762.1">
    <property type="protein sequence ID" value="CLYHEMP006762.1"/>
    <property type="gene ID" value="CLYHEMG006762"/>
</dbReference>
<name>A0A7M5V342_9CNID</name>
<feature type="compositionally biased region" description="Polar residues" evidence="4">
    <location>
        <begin position="600"/>
        <end position="641"/>
    </location>
</feature>
<dbReference type="Proteomes" id="UP000594262">
    <property type="component" value="Unplaced"/>
</dbReference>
<dbReference type="InterPro" id="IPR012583">
    <property type="entry name" value="RIX1_N"/>
</dbReference>
<evidence type="ECO:0000259" key="5">
    <source>
        <dbReference type="Pfam" id="PF08167"/>
    </source>
</evidence>
<dbReference type="RefSeq" id="XP_066931951.1">
    <property type="nucleotide sequence ID" value="XM_067075850.1"/>
</dbReference>
<dbReference type="AlphaFoldDB" id="A0A7M5V342"/>
<evidence type="ECO:0000313" key="6">
    <source>
        <dbReference type="EnsemblMetazoa" id="CLYHEMP006762.1"/>
    </source>
</evidence>
<feature type="region of interest" description="Disordered" evidence="4">
    <location>
        <begin position="600"/>
        <end position="730"/>
    </location>
</feature>
<protein>
    <recommendedName>
        <fullName evidence="5">Pre-rRNA-processing protein RIX1 N-terminal domain-containing protein</fullName>
    </recommendedName>
</protein>
<reference evidence="6" key="1">
    <citation type="submission" date="2021-01" db="UniProtKB">
        <authorList>
            <consortium name="EnsemblMetazoa"/>
        </authorList>
    </citation>
    <scope>IDENTIFICATION</scope>
</reference>
<dbReference type="PANTHER" id="PTHR34105">
    <property type="entry name" value="PROLINE-, GLUTAMIC ACID- AND LEUCINE-RICH PROTEIN 1"/>
    <property type="match status" value="1"/>
</dbReference>
<dbReference type="GO" id="GO:0005634">
    <property type="term" value="C:nucleus"/>
    <property type="evidence" value="ECO:0007669"/>
    <property type="project" value="UniProtKB-SubCell"/>
</dbReference>
<feature type="domain" description="Pre-rRNA-processing protein RIX1 N-terminal" evidence="5">
    <location>
        <begin position="18"/>
        <end position="162"/>
    </location>
</feature>
<accession>A0A7M5V342</accession>
<dbReference type="SUPFAM" id="SSF48371">
    <property type="entry name" value="ARM repeat"/>
    <property type="match status" value="1"/>
</dbReference>
<keyword evidence="7" id="KW-1185">Reference proteome</keyword>
<dbReference type="GO" id="GO:0006364">
    <property type="term" value="P:rRNA processing"/>
    <property type="evidence" value="ECO:0007669"/>
    <property type="project" value="TreeGrafter"/>
</dbReference>
<evidence type="ECO:0000256" key="2">
    <source>
        <dbReference type="ARBA" id="ARBA00010511"/>
    </source>
</evidence>
<feature type="compositionally biased region" description="Polar residues" evidence="4">
    <location>
        <begin position="665"/>
        <end position="675"/>
    </location>
</feature>
<evidence type="ECO:0000256" key="4">
    <source>
        <dbReference type="SAM" id="MobiDB-lite"/>
    </source>
</evidence>
<evidence type="ECO:0000313" key="7">
    <source>
        <dbReference type="Proteomes" id="UP000594262"/>
    </source>
</evidence>